<dbReference type="EMBL" id="FRAN01000001">
    <property type="protein sequence ID" value="SHJ94906.1"/>
    <property type="molecule type" value="Genomic_DNA"/>
</dbReference>
<dbReference type="eggNOG" id="arCOG01771">
    <property type="taxonomic scope" value="Archaea"/>
</dbReference>
<accession>E7QUU9</accession>
<feature type="transmembrane region" description="Helical" evidence="5">
    <location>
        <begin position="168"/>
        <end position="188"/>
    </location>
</feature>
<dbReference type="Proteomes" id="UP000184203">
    <property type="component" value="Unassembled WGS sequence"/>
</dbReference>
<feature type="transmembrane region" description="Helical" evidence="5">
    <location>
        <begin position="322"/>
        <end position="343"/>
    </location>
</feature>
<gene>
    <name evidence="8" type="ORF">SAMN05444342_0046</name>
    <name evidence="7" type="ORF">ZOD2009_12922</name>
</gene>
<keyword evidence="3 5" id="KW-1133">Transmembrane helix</keyword>
<sequence length="544" mass="59043">MVSPLDGWPMQLGMSLGLLVSALIVWGLDRPRGRWGTVLRRRLLFGVPWGTLVCVTGVVAVYLFVQDGWNHWYNPVTVAFASWSYLYPLGMLAGPFSHVGPSHLLGNMTSTLAVAPLAEYYFGHYPPERGETSFSSWRTNPWVRAFVLFPLGVVVIALCTGLFSWGPVIGFSGVFFAFAGFALVRYPLGTVVALSAQDVIQTLYVAFRSPQTIGEATTHFSRPWWFGIAVQGHTLGFFLGAVAGVYLLRTRDVRPSALRTWAGGVIVLVSSSLWALWWYRGMETFVLFRGLGVIFVLALATLVALAVRTTDRNAFSPKTRQVGAVLLLIPLIAMAGVAVPINLTSVQHGGQNALSGVSVRGYTVTYAEDVPNQKVSVVDVSVGGETTQVNTSGVIVVNPDREIWSREVSKGQLAYSGGATVRVGGVGWSKAVRIKRTGWSATGGGTAYQVWLRPLDGQWKRAFSSGPATASPVLAGNNVSIVAQKGRFALRLSRNNTTVGTAPMPTRNATVTVDGIRFTREKRRIMASINDTRVQVAAKEQYRN</sequence>
<dbReference type="Proteomes" id="UP000003751">
    <property type="component" value="Unassembled WGS sequence"/>
</dbReference>
<dbReference type="GO" id="GO:0016020">
    <property type="term" value="C:membrane"/>
    <property type="evidence" value="ECO:0007669"/>
    <property type="project" value="UniProtKB-SubCell"/>
</dbReference>
<evidence type="ECO:0000313" key="10">
    <source>
        <dbReference type="Proteomes" id="UP000184203"/>
    </source>
</evidence>
<feature type="transmembrane region" description="Helical" evidence="5">
    <location>
        <begin position="12"/>
        <end position="31"/>
    </location>
</feature>
<evidence type="ECO:0000256" key="5">
    <source>
        <dbReference type="SAM" id="Phobius"/>
    </source>
</evidence>
<evidence type="ECO:0000259" key="6">
    <source>
        <dbReference type="Pfam" id="PF01694"/>
    </source>
</evidence>
<feature type="transmembrane region" description="Helical" evidence="5">
    <location>
        <begin position="285"/>
        <end position="310"/>
    </location>
</feature>
<evidence type="ECO:0000256" key="4">
    <source>
        <dbReference type="ARBA" id="ARBA00023136"/>
    </source>
</evidence>
<reference evidence="8" key="2">
    <citation type="submission" date="2016-11" db="EMBL/GenBank/DDBJ databases">
        <authorList>
            <person name="Jaros S."/>
            <person name="Januszkiewicz K."/>
            <person name="Wedrychowicz H."/>
        </authorList>
    </citation>
    <scope>NUCLEOTIDE SEQUENCE [LARGE SCALE GENOMIC DNA]</scope>
    <source>
        <strain evidence="8">DX253</strain>
    </source>
</reference>
<evidence type="ECO:0000256" key="2">
    <source>
        <dbReference type="ARBA" id="ARBA00022692"/>
    </source>
</evidence>
<keyword evidence="7" id="KW-0645">Protease</keyword>
<feature type="domain" description="Peptidase S54 rhomboid" evidence="6">
    <location>
        <begin position="95"/>
        <end position="249"/>
    </location>
</feature>
<dbReference type="RefSeq" id="WP_007980425.1">
    <property type="nucleotide sequence ID" value="NZ_AEMG01000012.1"/>
</dbReference>
<feature type="transmembrane region" description="Helical" evidence="5">
    <location>
        <begin position="43"/>
        <end position="65"/>
    </location>
</feature>
<dbReference type="InterPro" id="IPR035952">
    <property type="entry name" value="Rhomboid-like_sf"/>
</dbReference>
<dbReference type="GO" id="GO:0004252">
    <property type="term" value="F:serine-type endopeptidase activity"/>
    <property type="evidence" value="ECO:0007669"/>
    <property type="project" value="InterPro"/>
</dbReference>
<evidence type="ECO:0000313" key="8">
    <source>
        <dbReference type="EMBL" id="SHJ94906.1"/>
    </source>
</evidence>
<dbReference type="Pfam" id="PF01694">
    <property type="entry name" value="Rhomboid"/>
    <property type="match status" value="1"/>
</dbReference>
<evidence type="ECO:0000256" key="1">
    <source>
        <dbReference type="ARBA" id="ARBA00004141"/>
    </source>
</evidence>
<dbReference type="Gene3D" id="1.20.1540.10">
    <property type="entry name" value="Rhomboid-like"/>
    <property type="match status" value="1"/>
</dbReference>
<evidence type="ECO:0000313" key="9">
    <source>
        <dbReference type="Proteomes" id="UP000003751"/>
    </source>
</evidence>
<evidence type="ECO:0000256" key="3">
    <source>
        <dbReference type="ARBA" id="ARBA00022989"/>
    </source>
</evidence>
<proteinExistence type="predicted"/>
<protein>
    <submittedName>
        <fullName evidence="8">Membrane associated serine protease, rhomboid family</fullName>
    </submittedName>
    <submittedName>
        <fullName evidence="7">Rhomboid-like intramembrane serine protease</fullName>
    </submittedName>
</protein>
<feature type="transmembrane region" description="Helical" evidence="5">
    <location>
        <begin position="224"/>
        <end position="248"/>
    </location>
</feature>
<reference evidence="7 9" key="1">
    <citation type="journal article" date="2014" name="ISME J.">
        <title>Trehalose/2-sulfotrehalose biosynthesis and glycine-betaine uptake are widely spread mechanisms for osmoadaptation in the Halobacteriales.</title>
        <authorList>
            <person name="Youssef N.H."/>
            <person name="Savage-Ashlock K.N."/>
            <person name="McCully A.L."/>
            <person name="Luedtke B."/>
            <person name="Shaw E.I."/>
            <person name="Hoff W.D."/>
            <person name="Elshahed M.S."/>
        </authorList>
    </citation>
    <scope>NUCLEOTIDE SEQUENCE [LARGE SCALE GENOMIC DNA]</scope>
    <source>
        <strain evidence="7 9">DX253</strain>
    </source>
</reference>
<dbReference type="PATRIC" id="fig|797209.4.peg.2543"/>
<keyword evidence="2 5" id="KW-0812">Transmembrane</keyword>
<name>E7QUU9_HALPU</name>
<comment type="subcellular location">
    <subcellularLocation>
        <location evidence="1">Membrane</location>
        <topology evidence="1">Multi-pass membrane protein</topology>
    </subcellularLocation>
</comment>
<dbReference type="EMBL" id="AEMG01000012">
    <property type="protein sequence ID" value="EFW91756.1"/>
    <property type="molecule type" value="Genomic_DNA"/>
</dbReference>
<keyword evidence="7" id="KW-0378">Hydrolase</keyword>
<evidence type="ECO:0000313" key="7">
    <source>
        <dbReference type="EMBL" id="EFW91756.1"/>
    </source>
</evidence>
<keyword evidence="4 5" id="KW-0472">Membrane</keyword>
<dbReference type="InterPro" id="IPR022764">
    <property type="entry name" value="Peptidase_S54_rhomboid_dom"/>
</dbReference>
<dbReference type="AlphaFoldDB" id="E7QUU9"/>
<dbReference type="GO" id="GO:0006508">
    <property type="term" value="P:proteolysis"/>
    <property type="evidence" value="ECO:0007669"/>
    <property type="project" value="UniProtKB-KW"/>
</dbReference>
<keyword evidence="10" id="KW-1185">Reference proteome</keyword>
<dbReference type="OrthoDB" id="205691at2157"/>
<dbReference type="SUPFAM" id="SSF144091">
    <property type="entry name" value="Rhomboid-like"/>
    <property type="match status" value="1"/>
</dbReference>
<organism evidence="7 9">
    <name type="scientific">Haladaptatus paucihalophilus DX253</name>
    <dbReference type="NCBI Taxonomy" id="797209"/>
    <lineage>
        <taxon>Archaea</taxon>
        <taxon>Methanobacteriati</taxon>
        <taxon>Methanobacteriota</taxon>
        <taxon>Stenosarchaea group</taxon>
        <taxon>Halobacteria</taxon>
        <taxon>Halobacteriales</taxon>
        <taxon>Haladaptataceae</taxon>
        <taxon>Haladaptatus</taxon>
    </lineage>
</organism>
<reference evidence="10" key="3">
    <citation type="submission" date="2016-11" db="EMBL/GenBank/DDBJ databases">
        <authorList>
            <person name="Varghese N."/>
            <person name="Submissions S."/>
        </authorList>
    </citation>
    <scope>NUCLEOTIDE SEQUENCE [LARGE SCALE GENOMIC DNA]</scope>
    <source>
        <strain evidence="10">DX253</strain>
    </source>
</reference>
<feature type="transmembrane region" description="Helical" evidence="5">
    <location>
        <begin position="71"/>
        <end position="92"/>
    </location>
</feature>
<feature type="transmembrane region" description="Helical" evidence="5">
    <location>
        <begin position="142"/>
        <end position="163"/>
    </location>
</feature>
<feature type="transmembrane region" description="Helical" evidence="5">
    <location>
        <begin position="260"/>
        <end position="279"/>
    </location>
</feature>